<dbReference type="PANTHER" id="PTHR48079">
    <property type="entry name" value="PROTEIN YEEZ"/>
    <property type="match status" value="1"/>
</dbReference>
<gene>
    <name evidence="2" type="ORF">HKK74_06105</name>
</gene>
<dbReference type="PANTHER" id="PTHR48079:SF6">
    <property type="entry name" value="NAD(P)-BINDING DOMAIN-CONTAINING PROTEIN-RELATED"/>
    <property type="match status" value="1"/>
</dbReference>
<dbReference type="Gene3D" id="3.40.50.720">
    <property type="entry name" value="NAD(P)-binding Rossmann-like Domain"/>
    <property type="match status" value="1"/>
</dbReference>
<organism evidence="2 3">
    <name type="scientific">Actinomadura alba</name>
    <dbReference type="NCBI Taxonomy" id="406431"/>
    <lineage>
        <taxon>Bacteria</taxon>
        <taxon>Bacillati</taxon>
        <taxon>Actinomycetota</taxon>
        <taxon>Actinomycetes</taxon>
        <taxon>Streptosporangiales</taxon>
        <taxon>Thermomonosporaceae</taxon>
        <taxon>Actinomadura</taxon>
    </lineage>
</organism>
<dbReference type="InterPro" id="IPR013120">
    <property type="entry name" value="FAR_NAD-bd"/>
</dbReference>
<dbReference type="EMBL" id="JABVEC010000003">
    <property type="protein sequence ID" value="MBC6465067.1"/>
    <property type="molecule type" value="Genomic_DNA"/>
</dbReference>
<reference evidence="2 3" key="1">
    <citation type="submission" date="2020-06" db="EMBL/GenBank/DDBJ databases">
        <title>Actinomadura xiongansis sp. nov., isolated from soil of Baiyangdian.</title>
        <authorList>
            <person name="Zhang X."/>
        </authorList>
    </citation>
    <scope>NUCLEOTIDE SEQUENCE [LARGE SCALE GENOMIC DNA]</scope>
    <source>
        <strain evidence="2 3">HBUM206468</strain>
    </source>
</reference>
<evidence type="ECO:0000313" key="2">
    <source>
        <dbReference type="EMBL" id="MBC6465067.1"/>
    </source>
</evidence>
<comment type="caution">
    <text evidence="2">The sequence shown here is derived from an EMBL/GenBank/DDBJ whole genome shotgun (WGS) entry which is preliminary data.</text>
</comment>
<dbReference type="Proteomes" id="UP000805614">
    <property type="component" value="Unassembled WGS sequence"/>
</dbReference>
<dbReference type="InterPro" id="IPR036291">
    <property type="entry name" value="NAD(P)-bd_dom_sf"/>
</dbReference>
<dbReference type="SUPFAM" id="SSF51735">
    <property type="entry name" value="NAD(P)-binding Rossmann-fold domains"/>
    <property type="match status" value="1"/>
</dbReference>
<dbReference type="Pfam" id="PF07993">
    <property type="entry name" value="NAD_binding_4"/>
    <property type="match status" value="1"/>
</dbReference>
<dbReference type="InterPro" id="IPR051783">
    <property type="entry name" value="NAD(P)-dependent_oxidoreduct"/>
</dbReference>
<sequence>MTGSMLVTGASGVIGRELVQQATEQGWEVVGCASTAADGTVPWVMGVQPAPQELRRGWDVIVHVAARPRLDMALEQAEAANVVPVLALTEVFAPQTHLIHVSTAFATGRCGTVDSSDPRDYRNSYEWSKAWSERVAVERYAPLTIVRPCLVIGRRRDGAVARFTGLYEFVYGFGMGMVPELVGFPWALVDLVSVCDVADCILRLAAGAAPGSTRVESLGRGAGAMTVQVVAERAIGAINGVRVGKGLPPMALPPIVAPGGCAPASAPPTRKLMDTLMEYLSIVDPLPVTWLVKPMEDCLDQAMGWWAVRRPELALQAVAPWERR</sequence>
<evidence type="ECO:0000259" key="1">
    <source>
        <dbReference type="Pfam" id="PF07993"/>
    </source>
</evidence>
<evidence type="ECO:0000313" key="3">
    <source>
        <dbReference type="Proteomes" id="UP000805614"/>
    </source>
</evidence>
<accession>A0ABR7LJN9</accession>
<name>A0ABR7LJN9_9ACTN</name>
<feature type="domain" description="Thioester reductase (TE)" evidence="1">
    <location>
        <begin position="52"/>
        <end position="196"/>
    </location>
</feature>
<proteinExistence type="predicted"/>
<keyword evidence="3" id="KW-1185">Reference proteome</keyword>
<dbReference type="RefSeq" id="WP_187242085.1">
    <property type="nucleotide sequence ID" value="NZ_BAAAOK010000017.1"/>
</dbReference>
<protein>
    <submittedName>
        <fullName evidence="2">SDR family oxidoreductase</fullName>
    </submittedName>
</protein>